<dbReference type="STRING" id="651662.SAMN04488069_12026"/>
<proteinExistence type="predicted"/>
<protein>
    <submittedName>
        <fullName evidence="1">Uncharacterized protein</fullName>
    </submittedName>
</protein>
<dbReference type="Proteomes" id="UP000199249">
    <property type="component" value="Unassembled WGS sequence"/>
</dbReference>
<gene>
    <name evidence="1" type="ORF">SAMN04488069_12026</name>
</gene>
<dbReference type="AlphaFoldDB" id="A0A1H3NZN5"/>
<name>A0A1H3NZN5_9BACT</name>
<accession>A0A1H3NZN5</accession>
<organism evidence="1 2">
    <name type="scientific">Hymenobacter psychrophilus</name>
    <dbReference type="NCBI Taxonomy" id="651662"/>
    <lineage>
        <taxon>Bacteria</taxon>
        <taxon>Pseudomonadati</taxon>
        <taxon>Bacteroidota</taxon>
        <taxon>Cytophagia</taxon>
        <taxon>Cytophagales</taxon>
        <taxon>Hymenobacteraceae</taxon>
        <taxon>Hymenobacter</taxon>
    </lineage>
</organism>
<evidence type="ECO:0000313" key="2">
    <source>
        <dbReference type="Proteomes" id="UP000199249"/>
    </source>
</evidence>
<sequence>MLARVYVAHRDSSPPITSSYLSSYPAILEHFEAIERFTANQFITAAHIVYGWMPTILELNVNSLPEALPVMEAARHGLVLTASQIAQLAGTVNNSVIGASKLLHFTNPSVYPIWDSRVFQFLNRSDTAPALKGHHYQVNNATLYETYAQTCREVAVTTDFQPTYDSLIEQFRDLPGYETFKITPLRALEYIMFMAGGKQMSDKMFTAGTT</sequence>
<evidence type="ECO:0000313" key="1">
    <source>
        <dbReference type="EMBL" id="SDY94372.1"/>
    </source>
</evidence>
<keyword evidence="2" id="KW-1185">Reference proteome</keyword>
<dbReference type="EMBL" id="FNOV01000020">
    <property type="protein sequence ID" value="SDY94372.1"/>
    <property type="molecule type" value="Genomic_DNA"/>
</dbReference>
<reference evidence="2" key="1">
    <citation type="submission" date="2016-10" db="EMBL/GenBank/DDBJ databases">
        <authorList>
            <person name="Varghese N."/>
            <person name="Submissions S."/>
        </authorList>
    </citation>
    <scope>NUCLEOTIDE SEQUENCE [LARGE SCALE GENOMIC DNA]</scope>
    <source>
        <strain evidence="2">CGMCC 1.8975</strain>
    </source>
</reference>